<organism evidence="1 2">
    <name type="scientific">Rhodosorus marinus</name>
    <dbReference type="NCBI Taxonomy" id="101924"/>
    <lineage>
        <taxon>Eukaryota</taxon>
        <taxon>Rhodophyta</taxon>
        <taxon>Stylonematophyceae</taxon>
        <taxon>Stylonematales</taxon>
        <taxon>Stylonemataceae</taxon>
        <taxon>Rhodosorus</taxon>
    </lineage>
</organism>
<dbReference type="Proteomes" id="UP001157974">
    <property type="component" value="Unassembled WGS sequence"/>
</dbReference>
<evidence type="ECO:0000313" key="1">
    <source>
        <dbReference type="EMBL" id="KAJ8903879.1"/>
    </source>
</evidence>
<proteinExistence type="predicted"/>
<keyword evidence="2" id="KW-1185">Reference proteome</keyword>
<evidence type="ECO:0000313" key="2">
    <source>
        <dbReference type="Proteomes" id="UP001157974"/>
    </source>
</evidence>
<protein>
    <submittedName>
        <fullName evidence="1">Uncharacterized protein</fullName>
    </submittedName>
</protein>
<dbReference type="EMBL" id="JAMWBK010000006">
    <property type="protein sequence ID" value="KAJ8903879.1"/>
    <property type="molecule type" value="Genomic_DNA"/>
</dbReference>
<reference evidence="1 2" key="1">
    <citation type="journal article" date="2023" name="Nat. Commun.">
        <title>Origin of minicircular mitochondrial genomes in red algae.</title>
        <authorList>
            <person name="Lee Y."/>
            <person name="Cho C.H."/>
            <person name="Lee Y.M."/>
            <person name="Park S.I."/>
            <person name="Yang J.H."/>
            <person name="West J.A."/>
            <person name="Bhattacharya D."/>
            <person name="Yoon H.S."/>
        </authorList>
    </citation>
    <scope>NUCLEOTIDE SEQUENCE [LARGE SCALE GENOMIC DNA]</scope>
    <source>
        <strain evidence="1 2">CCMP1338</strain>
        <tissue evidence="1">Whole cell</tissue>
    </source>
</reference>
<comment type="caution">
    <text evidence="1">The sequence shown here is derived from an EMBL/GenBank/DDBJ whole genome shotgun (WGS) entry which is preliminary data.</text>
</comment>
<sequence>MWLEDVLKESYLKKAREDPARNADLCKELWLDRMVELDKRALENIYTFTWVYIDHGPTKFVNKSFEFYTNHSYGQGGLYHYGSHPKFMRSENYRFYKHLQTHAIGNGQDPDGSFE</sequence>
<name>A0AAV8UPD0_9RHOD</name>
<dbReference type="AlphaFoldDB" id="A0AAV8UPD0"/>
<gene>
    <name evidence="1" type="ORF">NDN08_000412</name>
</gene>
<accession>A0AAV8UPD0</accession>